<reference evidence="2" key="1">
    <citation type="journal article" date="2020" name="Nature">
        <title>Giant virus diversity and host interactions through global metagenomics.</title>
        <authorList>
            <person name="Schulz F."/>
            <person name="Roux S."/>
            <person name="Paez-Espino D."/>
            <person name="Jungbluth S."/>
            <person name="Walsh D.A."/>
            <person name="Denef V.J."/>
            <person name="McMahon K.D."/>
            <person name="Konstantinidis K.T."/>
            <person name="Eloe-Fadrosh E.A."/>
            <person name="Kyrpides N.C."/>
            <person name="Woyke T."/>
        </authorList>
    </citation>
    <scope>NUCLEOTIDE SEQUENCE</scope>
    <source>
        <strain evidence="2">GVMAG-M-3300009185-36</strain>
    </source>
</reference>
<feature type="compositionally biased region" description="Basic residues" evidence="1">
    <location>
        <begin position="143"/>
        <end position="162"/>
    </location>
</feature>
<organism evidence="2">
    <name type="scientific">viral metagenome</name>
    <dbReference type="NCBI Taxonomy" id="1070528"/>
    <lineage>
        <taxon>unclassified sequences</taxon>
        <taxon>metagenomes</taxon>
        <taxon>organismal metagenomes</taxon>
    </lineage>
</organism>
<name>A0A6C0B2E3_9ZZZZ</name>
<dbReference type="AlphaFoldDB" id="A0A6C0B2E3"/>
<evidence type="ECO:0000256" key="1">
    <source>
        <dbReference type="SAM" id="MobiDB-lite"/>
    </source>
</evidence>
<dbReference type="EMBL" id="MN739048">
    <property type="protein sequence ID" value="QHS85689.1"/>
    <property type="molecule type" value="Genomic_DNA"/>
</dbReference>
<accession>A0A6C0B2E3</accession>
<feature type="region of interest" description="Disordered" evidence="1">
    <location>
        <begin position="124"/>
        <end position="162"/>
    </location>
</feature>
<protein>
    <submittedName>
        <fullName evidence="2">Uncharacterized protein</fullName>
    </submittedName>
</protein>
<sequence length="162" mass="17994">MAGNPIVPFDSLVMGERYLITEYQHGNPGIISHESGRPIQDSPGMLLRKLYAGTISHGSPLPYNQVSYKLDAYRQERTPPADWVVFKSLKPNSVAVVQSLQKKGLPTIPGGQNLVNKILGYAGLPEQGKPSIGPKKSDGSFGGRRRRKTRKSKKRSRKTRRR</sequence>
<evidence type="ECO:0000313" key="2">
    <source>
        <dbReference type="EMBL" id="QHS85689.1"/>
    </source>
</evidence>
<proteinExistence type="predicted"/>